<evidence type="ECO:0000259" key="3">
    <source>
        <dbReference type="PROSITE" id="PS50158"/>
    </source>
</evidence>
<sequence length="743" mass="86497">MSVNVKKRVKLIPKPNLISRKNSEVKIDDNLEKKSTTTKTQITQRQEISKLEKNELIELILKLQEEIYKHKEKCKLSDEQSRKTRSETVGREGQRQGPEVVAKASTSKQADSGHTPLEETDEDTEFEIQKESLQTSKHTSRQSVKTRKAEERSPWSQKEVPPINFFGLDPKIIISIIEENLNITSFHIKKINESKYSIFIQKLEDYKKVKNSLIENKIKFYTYTPRNEKVQTLLLKGLHSSCEPNEILAELKNSEDNDLKFVKVSRFETTYSRKVNKLLPIYLVQISAESSAAKLRNIKYINYQVVGWERLQKKQITQCIRCQRLGHVANNCNLDFRCVKCNEKHEPGHPASYRGCPRRIELVTQFKEKQAAKKNSTAVNALPQKFKSPAKSYRDALTKEGKVEIDITNRNDTGNSFLDVCIMDSRIEIINLKQEDRLESLIYDSDHNAVCLKVRIADNENLLELEIEKETHRFNYRKTNWNGFQMYLEKNDDIDIPVDRILKNKKIDKYLGELKKIIVQAMDKTVKKIKAKDTVEIYSNQQIKKLQKKKSTLLTRLNNSYRRFNYYNNECIVTYKRQLKKIKEELKLEYKKSVNAFWKEKIGNIKVQDTKNMFPLINSIFRPKDKIEMNDIIIKTENEHLLQSAQIDPGQLQKNEQNGFVVANPIDKLNIIGTYFESVHINNTDLGRSRLSEIINKQVMELKKEIEEDTEKENTLVQFSSNVPATNPVANDYADYFTSAKAL</sequence>
<dbReference type="GO" id="GO:0003676">
    <property type="term" value="F:nucleic acid binding"/>
    <property type="evidence" value="ECO:0007669"/>
    <property type="project" value="InterPro"/>
</dbReference>
<dbReference type="SUPFAM" id="SSF57756">
    <property type="entry name" value="Retrovirus zinc finger-like domains"/>
    <property type="match status" value="1"/>
</dbReference>
<evidence type="ECO:0000313" key="4">
    <source>
        <dbReference type="EMBL" id="KAK2578867.1"/>
    </source>
</evidence>
<dbReference type="GO" id="GO:0008270">
    <property type="term" value="F:zinc ion binding"/>
    <property type="evidence" value="ECO:0007669"/>
    <property type="project" value="UniProtKB-KW"/>
</dbReference>
<proteinExistence type="predicted"/>
<dbReference type="PROSITE" id="PS50158">
    <property type="entry name" value="ZF_CCHC"/>
    <property type="match status" value="1"/>
</dbReference>
<dbReference type="InterPro" id="IPR036875">
    <property type="entry name" value="Znf_CCHC_sf"/>
</dbReference>
<feature type="region of interest" description="Disordered" evidence="2">
    <location>
        <begin position="73"/>
        <end position="156"/>
    </location>
</feature>
<dbReference type="EMBL" id="JAIFRP010000143">
    <property type="protein sequence ID" value="KAK2578867.1"/>
    <property type="molecule type" value="Genomic_DNA"/>
</dbReference>
<accession>A0AAD9VM84</accession>
<keyword evidence="1" id="KW-0863">Zinc-finger</keyword>
<evidence type="ECO:0000256" key="2">
    <source>
        <dbReference type="SAM" id="MobiDB-lite"/>
    </source>
</evidence>
<keyword evidence="1" id="KW-0862">Zinc</keyword>
<keyword evidence="1" id="KW-0479">Metal-binding</keyword>
<gene>
    <name evidence="4" type="ORF">KPH14_001275</name>
</gene>
<feature type="domain" description="CCHC-type" evidence="3">
    <location>
        <begin position="319"/>
        <end position="332"/>
    </location>
</feature>
<name>A0AAD9VM84_9HYME</name>
<keyword evidence="5" id="KW-1185">Reference proteome</keyword>
<dbReference type="AlphaFoldDB" id="A0AAD9VM84"/>
<dbReference type="InterPro" id="IPR001878">
    <property type="entry name" value="Znf_CCHC"/>
</dbReference>
<evidence type="ECO:0000256" key="1">
    <source>
        <dbReference type="PROSITE-ProRule" id="PRU00047"/>
    </source>
</evidence>
<reference evidence="4" key="2">
    <citation type="journal article" date="2023" name="Commun. Biol.">
        <title>Intrasexual cuticular hydrocarbon dimorphism in a wasp sheds light on hydrocarbon biosynthesis genes in Hymenoptera.</title>
        <authorList>
            <person name="Moris V.C."/>
            <person name="Podsiadlowski L."/>
            <person name="Martin S."/>
            <person name="Oeyen J.P."/>
            <person name="Donath A."/>
            <person name="Petersen M."/>
            <person name="Wilbrandt J."/>
            <person name="Misof B."/>
            <person name="Liedtke D."/>
            <person name="Thamm M."/>
            <person name="Scheiner R."/>
            <person name="Schmitt T."/>
            <person name="Niehuis O."/>
        </authorList>
    </citation>
    <scope>NUCLEOTIDE SEQUENCE</scope>
    <source>
        <strain evidence="4">GBR_01_08_01A</strain>
    </source>
</reference>
<feature type="compositionally biased region" description="Basic and acidic residues" evidence="2">
    <location>
        <begin position="73"/>
        <end position="94"/>
    </location>
</feature>
<organism evidence="4 5">
    <name type="scientific">Odynerus spinipes</name>
    <dbReference type="NCBI Taxonomy" id="1348599"/>
    <lineage>
        <taxon>Eukaryota</taxon>
        <taxon>Metazoa</taxon>
        <taxon>Ecdysozoa</taxon>
        <taxon>Arthropoda</taxon>
        <taxon>Hexapoda</taxon>
        <taxon>Insecta</taxon>
        <taxon>Pterygota</taxon>
        <taxon>Neoptera</taxon>
        <taxon>Endopterygota</taxon>
        <taxon>Hymenoptera</taxon>
        <taxon>Apocrita</taxon>
        <taxon>Aculeata</taxon>
        <taxon>Vespoidea</taxon>
        <taxon>Vespidae</taxon>
        <taxon>Eumeninae</taxon>
        <taxon>Odynerus</taxon>
    </lineage>
</organism>
<protein>
    <recommendedName>
        <fullName evidence="3">CCHC-type domain-containing protein</fullName>
    </recommendedName>
</protein>
<evidence type="ECO:0000313" key="5">
    <source>
        <dbReference type="Proteomes" id="UP001258017"/>
    </source>
</evidence>
<comment type="caution">
    <text evidence="4">The sequence shown here is derived from an EMBL/GenBank/DDBJ whole genome shotgun (WGS) entry which is preliminary data.</text>
</comment>
<reference evidence="4" key="1">
    <citation type="submission" date="2021-08" db="EMBL/GenBank/DDBJ databases">
        <authorList>
            <person name="Misof B."/>
            <person name="Oliver O."/>
            <person name="Podsiadlowski L."/>
            <person name="Donath A."/>
            <person name="Peters R."/>
            <person name="Mayer C."/>
            <person name="Rust J."/>
            <person name="Gunkel S."/>
            <person name="Lesny P."/>
            <person name="Martin S."/>
            <person name="Oeyen J.P."/>
            <person name="Petersen M."/>
            <person name="Panagiotis P."/>
            <person name="Wilbrandt J."/>
            <person name="Tanja T."/>
        </authorList>
    </citation>
    <scope>NUCLEOTIDE SEQUENCE</scope>
    <source>
        <strain evidence="4">GBR_01_08_01A</strain>
        <tissue evidence="4">Thorax + abdomen</tissue>
    </source>
</reference>
<dbReference type="Proteomes" id="UP001258017">
    <property type="component" value="Unassembled WGS sequence"/>
</dbReference>